<evidence type="ECO:0000256" key="3">
    <source>
        <dbReference type="ARBA" id="ARBA00022643"/>
    </source>
</evidence>
<dbReference type="VEuPathDB" id="FungiDB:PV10_08710"/>
<protein>
    <recommendedName>
        <fullName evidence="5">NADH:flavin oxidoreductase/NADH oxidase N-terminal domain-containing protein</fullName>
    </recommendedName>
</protein>
<dbReference type="InterPro" id="IPR051799">
    <property type="entry name" value="NADH_flavin_oxidoreductase"/>
</dbReference>
<dbReference type="InterPro" id="IPR001155">
    <property type="entry name" value="OxRdtase_FMN_N"/>
</dbReference>
<dbReference type="GO" id="GO:0010181">
    <property type="term" value="F:FMN binding"/>
    <property type="evidence" value="ECO:0007669"/>
    <property type="project" value="InterPro"/>
</dbReference>
<proteinExistence type="inferred from homology"/>
<keyword evidence="2" id="KW-0285">Flavoprotein</keyword>
<sequence length="450" mass="49743">MPARYPSQIKDPGPLAEPLTFAFSGKTAPNRFMKAALTERLSSWHPTNRETRGVPSKELLRVYQRWGEGLIGVILTGNIMVDFDSLESAGNMIIPPGSTFEGERFEGFQQLATRAKAHGSLVLGQVSHPGRQVERSLDPNPLSASDVQLETEFGGMKFNKPRAASLEEIKDIVERFTHAAEYLHRAGFDGIQLHGAHGYLLAQFLSQTTNKRSDHYGGSLHNRARLILEIAQSIRQKLPSSSGFILGIKINSVEFQQDGFTTEEAKDLCRLLEQNEFDFIELSGGTYQSLQFVHKRDSTRKREAFFLEFADKITPAVTKTKTYITGGFKTLDGMVNALKTVDGVGLGRPLCQEFRLAKDFLQGQNSTGGAILPILDQDDFGTTVVVARAQIKQVGRDQEPTDMSVQENVDGFLKDMGTWTENIKLGVDRVDGIVDLMSVKTIPYGSVAAE</sequence>
<evidence type="ECO:0000313" key="7">
    <source>
        <dbReference type="Proteomes" id="UP000288859"/>
    </source>
</evidence>
<dbReference type="Proteomes" id="UP000288859">
    <property type="component" value="Unassembled WGS sequence"/>
</dbReference>
<dbReference type="GO" id="GO:0016491">
    <property type="term" value="F:oxidoreductase activity"/>
    <property type="evidence" value="ECO:0007669"/>
    <property type="project" value="UniProtKB-KW"/>
</dbReference>
<evidence type="ECO:0000256" key="2">
    <source>
        <dbReference type="ARBA" id="ARBA00022630"/>
    </source>
</evidence>
<dbReference type="InterPro" id="IPR013785">
    <property type="entry name" value="Aldolase_TIM"/>
</dbReference>
<name>A0A438NAK6_EXOME</name>
<dbReference type="PANTHER" id="PTHR43656">
    <property type="entry name" value="BINDING OXIDOREDUCTASE, PUTATIVE (AFU_ORTHOLOGUE AFUA_2G08260)-RELATED"/>
    <property type="match status" value="1"/>
</dbReference>
<comment type="similarity">
    <text evidence="1">Belongs to the NADH:flavin oxidoreductase/NADH oxidase family.</text>
</comment>
<evidence type="ECO:0000256" key="4">
    <source>
        <dbReference type="ARBA" id="ARBA00023002"/>
    </source>
</evidence>
<dbReference type="CDD" id="cd04733">
    <property type="entry name" value="OYE_like_2_FMN"/>
    <property type="match status" value="1"/>
</dbReference>
<dbReference type="OrthoDB" id="1663137at2759"/>
<organism evidence="6 7">
    <name type="scientific">Exophiala mesophila</name>
    <name type="common">Black yeast-like fungus</name>
    <dbReference type="NCBI Taxonomy" id="212818"/>
    <lineage>
        <taxon>Eukaryota</taxon>
        <taxon>Fungi</taxon>
        <taxon>Dikarya</taxon>
        <taxon>Ascomycota</taxon>
        <taxon>Pezizomycotina</taxon>
        <taxon>Eurotiomycetes</taxon>
        <taxon>Chaetothyriomycetidae</taxon>
        <taxon>Chaetothyriales</taxon>
        <taxon>Herpotrichiellaceae</taxon>
        <taxon>Exophiala</taxon>
    </lineage>
</organism>
<accession>A0A438NAK6</accession>
<comment type="caution">
    <text evidence="6">The sequence shown here is derived from an EMBL/GenBank/DDBJ whole genome shotgun (WGS) entry which is preliminary data.</text>
</comment>
<gene>
    <name evidence="6" type="ORF">B0A52_03161</name>
</gene>
<evidence type="ECO:0000313" key="6">
    <source>
        <dbReference type="EMBL" id="RVX72808.1"/>
    </source>
</evidence>
<dbReference type="PANTHER" id="PTHR43656:SF5">
    <property type="entry name" value="NADH:FLAVIN OXIDOREDUCTASE_NADH OXIDASE N-TERMINAL DOMAIN-CONTAINING PROTEIN"/>
    <property type="match status" value="1"/>
</dbReference>
<dbReference type="SUPFAM" id="SSF51395">
    <property type="entry name" value="FMN-linked oxidoreductases"/>
    <property type="match status" value="1"/>
</dbReference>
<dbReference type="Gene3D" id="3.20.20.70">
    <property type="entry name" value="Aldolase class I"/>
    <property type="match status" value="1"/>
</dbReference>
<keyword evidence="3" id="KW-0288">FMN</keyword>
<feature type="domain" description="NADH:flavin oxidoreductase/NADH oxidase N-terminal" evidence="5">
    <location>
        <begin position="17"/>
        <end position="350"/>
    </location>
</feature>
<dbReference type="Pfam" id="PF00724">
    <property type="entry name" value="Oxidored_FMN"/>
    <property type="match status" value="1"/>
</dbReference>
<keyword evidence="4" id="KW-0560">Oxidoreductase</keyword>
<dbReference type="AlphaFoldDB" id="A0A438NAK6"/>
<dbReference type="EMBL" id="NAJM01000010">
    <property type="protein sequence ID" value="RVX72808.1"/>
    <property type="molecule type" value="Genomic_DNA"/>
</dbReference>
<evidence type="ECO:0000259" key="5">
    <source>
        <dbReference type="Pfam" id="PF00724"/>
    </source>
</evidence>
<reference evidence="6 7" key="1">
    <citation type="submission" date="2017-03" db="EMBL/GenBank/DDBJ databases">
        <title>Genomes of endolithic fungi from Antarctica.</title>
        <authorList>
            <person name="Coleine C."/>
            <person name="Masonjones S."/>
            <person name="Stajich J.E."/>
        </authorList>
    </citation>
    <scope>NUCLEOTIDE SEQUENCE [LARGE SCALE GENOMIC DNA]</scope>
    <source>
        <strain evidence="6 7">CCFEE 6314</strain>
    </source>
</reference>
<evidence type="ECO:0000256" key="1">
    <source>
        <dbReference type="ARBA" id="ARBA00005979"/>
    </source>
</evidence>